<accession>A0A437MGA0</accession>
<protein>
    <recommendedName>
        <fullName evidence="3">Amidohydrolase-related domain-containing protein</fullName>
    </recommendedName>
</protein>
<evidence type="ECO:0000313" key="4">
    <source>
        <dbReference type="EMBL" id="RVT96688.1"/>
    </source>
</evidence>
<dbReference type="OrthoDB" id="149172at2"/>
<name>A0A437MGA0_9PROT</name>
<dbReference type="GO" id="GO:0016787">
    <property type="term" value="F:hydrolase activity"/>
    <property type="evidence" value="ECO:0007669"/>
    <property type="project" value="InterPro"/>
</dbReference>
<evidence type="ECO:0000259" key="3">
    <source>
        <dbReference type="Pfam" id="PF04909"/>
    </source>
</evidence>
<dbReference type="InterPro" id="IPR006680">
    <property type="entry name" value="Amidohydro-rel"/>
</dbReference>
<feature type="domain" description="Amidohydrolase-related" evidence="3">
    <location>
        <begin position="67"/>
        <end position="317"/>
    </location>
</feature>
<keyword evidence="2" id="KW-0732">Signal</keyword>
<dbReference type="EMBL" id="SACL01000003">
    <property type="protein sequence ID" value="RVT96688.1"/>
    <property type="molecule type" value="Genomic_DNA"/>
</dbReference>
<feature type="chain" id="PRO_5018983116" description="Amidohydrolase-related domain-containing protein" evidence="2">
    <location>
        <begin position="28"/>
        <end position="318"/>
    </location>
</feature>
<evidence type="ECO:0000256" key="1">
    <source>
        <dbReference type="SAM" id="MobiDB-lite"/>
    </source>
</evidence>
<dbReference type="InterPro" id="IPR032466">
    <property type="entry name" value="Metal_Hydrolase"/>
</dbReference>
<comment type="caution">
    <text evidence="4">The sequence shown here is derived from an EMBL/GenBank/DDBJ whole genome shotgun (WGS) entry which is preliminary data.</text>
</comment>
<feature type="region of interest" description="Disordered" evidence="1">
    <location>
        <begin position="26"/>
        <end position="53"/>
    </location>
</feature>
<proteinExistence type="predicted"/>
<reference evidence="4 5" key="1">
    <citation type="submission" date="2019-01" db="EMBL/GenBank/DDBJ databases">
        <authorList>
            <person name="Chen W.-M."/>
        </authorList>
    </citation>
    <scope>NUCLEOTIDE SEQUENCE [LARGE SCALE GENOMIC DNA]</scope>
    <source>
        <strain evidence="4 5">CCP-6</strain>
    </source>
</reference>
<dbReference type="SUPFAM" id="SSF51556">
    <property type="entry name" value="Metallo-dependent hydrolases"/>
    <property type="match status" value="1"/>
</dbReference>
<organism evidence="4 5">
    <name type="scientific">Rhodovarius crocodyli</name>
    <dbReference type="NCBI Taxonomy" id="1979269"/>
    <lineage>
        <taxon>Bacteria</taxon>
        <taxon>Pseudomonadati</taxon>
        <taxon>Pseudomonadota</taxon>
        <taxon>Alphaproteobacteria</taxon>
        <taxon>Acetobacterales</taxon>
        <taxon>Roseomonadaceae</taxon>
        <taxon>Rhodovarius</taxon>
    </lineage>
</organism>
<sequence length="318" mass="35373">MNHSYARGRRAALLAAATALAAPPALAQEGGERIRRRAAAPAAAPGERPPGELTPFIDAHVHLNDEAMQLELMQRHGATRAVVFWGRNGDNDTILAAATRHPDRFIPFACVSPLRRADRRQWDADDPAVASGLDALLATGRFKGIGEVSAVHFPSPGLPETDYDPMGPTMRGIMEVARRHRVPVMVHIEVTRLREMQALIEAYRDVPVIWAHGGYTPLFLAARLLGQHPNLTYELSARTWPRHPRSPDYTILRDGIAVWPEWLRLIEEQPGRFIIGTDASHRTLASDTMKYDSVQNVLRQLTPAVRERVARTNMEALL</sequence>
<gene>
    <name evidence="4" type="ORF">EOD42_09745</name>
</gene>
<dbReference type="Pfam" id="PF04909">
    <property type="entry name" value="Amidohydro_2"/>
    <property type="match status" value="1"/>
</dbReference>
<keyword evidence="5" id="KW-1185">Reference proteome</keyword>
<dbReference type="RefSeq" id="WP_127787340.1">
    <property type="nucleotide sequence ID" value="NZ_SACL01000003.1"/>
</dbReference>
<dbReference type="AlphaFoldDB" id="A0A437MGA0"/>
<dbReference type="Gene3D" id="3.20.20.140">
    <property type="entry name" value="Metal-dependent hydrolases"/>
    <property type="match status" value="1"/>
</dbReference>
<evidence type="ECO:0000313" key="5">
    <source>
        <dbReference type="Proteomes" id="UP000282957"/>
    </source>
</evidence>
<dbReference type="Proteomes" id="UP000282957">
    <property type="component" value="Unassembled WGS sequence"/>
</dbReference>
<evidence type="ECO:0000256" key="2">
    <source>
        <dbReference type="SAM" id="SignalP"/>
    </source>
</evidence>
<feature type="signal peptide" evidence="2">
    <location>
        <begin position="1"/>
        <end position="27"/>
    </location>
</feature>